<dbReference type="PANTHER" id="PTHR35736">
    <property type="entry name" value="EXPRESSED PROTEIN"/>
    <property type="match status" value="1"/>
</dbReference>
<dbReference type="InterPro" id="IPR056712">
    <property type="entry name" value="DUF7810"/>
</dbReference>
<organism evidence="1 2">
    <name type="scientific">Daucus carota subsp. sativus</name>
    <name type="common">Carrot</name>
    <dbReference type="NCBI Taxonomy" id="79200"/>
    <lineage>
        <taxon>Eukaryota</taxon>
        <taxon>Viridiplantae</taxon>
        <taxon>Streptophyta</taxon>
        <taxon>Embryophyta</taxon>
        <taxon>Tracheophyta</taxon>
        <taxon>Spermatophyta</taxon>
        <taxon>Magnoliopsida</taxon>
        <taxon>eudicotyledons</taxon>
        <taxon>Gunneridae</taxon>
        <taxon>Pentapetalae</taxon>
        <taxon>asterids</taxon>
        <taxon>campanulids</taxon>
        <taxon>Apiales</taxon>
        <taxon>Apiaceae</taxon>
        <taxon>Apioideae</taxon>
        <taxon>Scandiceae</taxon>
        <taxon>Daucinae</taxon>
        <taxon>Daucus</taxon>
        <taxon>Daucus sect. Daucus</taxon>
    </lineage>
</organism>
<dbReference type="Pfam" id="PF25102">
    <property type="entry name" value="DUF7810"/>
    <property type="match status" value="1"/>
</dbReference>
<evidence type="ECO:0000313" key="1">
    <source>
        <dbReference type="EMBL" id="WOG93404.1"/>
    </source>
</evidence>
<dbReference type="Proteomes" id="UP000077755">
    <property type="component" value="Chromosome 3"/>
</dbReference>
<reference evidence="1" key="1">
    <citation type="journal article" date="2016" name="Nat. Genet.">
        <title>A high-quality carrot genome assembly provides new insights into carotenoid accumulation and asterid genome evolution.</title>
        <authorList>
            <person name="Iorizzo M."/>
            <person name="Ellison S."/>
            <person name="Senalik D."/>
            <person name="Zeng P."/>
            <person name="Satapoomin P."/>
            <person name="Huang J."/>
            <person name="Bowman M."/>
            <person name="Iovene M."/>
            <person name="Sanseverino W."/>
            <person name="Cavagnaro P."/>
            <person name="Yildiz M."/>
            <person name="Macko-Podgorni A."/>
            <person name="Moranska E."/>
            <person name="Grzebelus E."/>
            <person name="Grzebelus D."/>
            <person name="Ashrafi H."/>
            <person name="Zheng Z."/>
            <person name="Cheng S."/>
            <person name="Spooner D."/>
            <person name="Van Deynze A."/>
            <person name="Simon P."/>
        </authorList>
    </citation>
    <scope>NUCLEOTIDE SEQUENCE</scope>
    <source>
        <tissue evidence="1">Leaf</tissue>
    </source>
</reference>
<dbReference type="PANTHER" id="PTHR35736:SF1">
    <property type="entry name" value="EXPRESSED PROTEIN"/>
    <property type="match status" value="1"/>
</dbReference>
<dbReference type="AlphaFoldDB" id="A0AAF1AS56"/>
<accession>A0AAF1AS56</accession>
<evidence type="ECO:0000313" key="2">
    <source>
        <dbReference type="Proteomes" id="UP000077755"/>
    </source>
</evidence>
<proteinExistence type="predicted"/>
<dbReference type="EMBL" id="CP093345">
    <property type="protein sequence ID" value="WOG93404.1"/>
    <property type="molecule type" value="Genomic_DNA"/>
</dbReference>
<keyword evidence="2" id="KW-1185">Reference proteome</keyword>
<name>A0AAF1AS56_DAUCS</name>
<gene>
    <name evidence="1" type="ORF">DCAR_0312688</name>
</gene>
<reference evidence="1" key="2">
    <citation type="submission" date="2022-03" db="EMBL/GenBank/DDBJ databases">
        <title>Draft title - Genomic analysis of global carrot germplasm unveils the trajectory of domestication and the origin of high carotenoid orange carrot.</title>
        <authorList>
            <person name="Iorizzo M."/>
            <person name="Ellison S."/>
            <person name="Senalik D."/>
            <person name="Macko-Podgorni A."/>
            <person name="Grzebelus D."/>
            <person name="Bostan H."/>
            <person name="Rolling W."/>
            <person name="Curaba J."/>
            <person name="Simon P."/>
        </authorList>
    </citation>
    <scope>NUCLEOTIDE SEQUENCE</scope>
    <source>
        <tissue evidence="1">Leaf</tissue>
    </source>
</reference>
<protein>
    <submittedName>
        <fullName evidence="1">Uncharacterized protein</fullName>
    </submittedName>
</protein>
<sequence length="61" mass="7346">MEVKHLWRQNGCATKYQRHLLMRIDDFQKPALTSVLCSNWKEWEEPIICQMLRLQVIVCVD</sequence>